<organism evidence="2">
    <name type="scientific">Kwoniella pini CBS 10737</name>
    <dbReference type="NCBI Taxonomy" id="1296096"/>
    <lineage>
        <taxon>Eukaryota</taxon>
        <taxon>Fungi</taxon>
        <taxon>Dikarya</taxon>
        <taxon>Basidiomycota</taxon>
        <taxon>Agaricomycotina</taxon>
        <taxon>Tremellomycetes</taxon>
        <taxon>Tremellales</taxon>
        <taxon>Cryptococcaceae</taxon>
        <taxon>Kwoniella</taxon>
    </lineage>
</organism>
<reference evidence="3" key="2">
    <citation type="submission" date="2013-07" db="EMBL/GenBank/DDBJ databases">
        <authorList>
            <consortium name="The Broad Institute Genome Sequencing Platform"/>
            <person name="Cuomo C."/>
            <person name="Litvintseva A."/>
            <person name="Chen Y."/>
            <person name="Heitman J."/>
            <person name="Sun S."/>
            <person name="Springer D."/>
            <person name="Dromer F."/>
            <person name="Young S.K."/>
            <person name="Zeng Q."/>
            <person name="Gargeya S."/>
            <person name="Fitzgerald M."/>
            <person name="Abouelleil A."/>
            <person name="Alvarado L."/>
            <person name="Berlin A.M."/>
            <person name="Chapman S.B."/>
            <person name="Dewar J."/>
            <person name="Goldberg J."/>
            <person name="Griggs A."/>
            <person name="Gujja S."/>
            <person name="Hansen M."/>
            <person name="Howarth C."/>
            <person name="Imamovic A."/>
            <person name="Larimer J."/>
            <person name="McCowan C."/>
            <person name="Murphy C."/>
            <person name="Pearson M."/>
            <person name="Priest M."/>
            <person name="Roberts A."/>
            <person name="Saif S."/>
            <person name="Shea T."/>
            <person name="Sykes S."/>
            <person name="Wortman J."/>
            <person name="Nusbaum C."/>
            <person name="Birren B."/>
        </authorList>
    </citation>
    <scope>NUCLEOTIDE SEQUENCE</scope>
    <source>
        <strain evidence="3">CBS 10737</strain>
    </source>
</reference>
<feature type="region of interest" description="Disordered" evidence="1">
    <location>
        <begin position="142"/>
        <end position="166"/>
    </location>
</feature>
<reference evidence="2" key="1">
    <citation type="submission" date="2013-07" db="EMBL/GenBank/DDBJ databases">
        <title>The Genome Sequence of Cryptococcus pinus CBS10737.</title>
        <authorList>
            <consortium name="The Broad Institute Genome Sequencing Platform"/>
            <person name="Cuomo C."/>
            <person name="Litvintseva A."/>
            <person name="Chen Y."/>
            <person name="Heitman J."/>
            <person name="Sun S."/>
            <person name="Springer D."/>
            <person name="Dromer F."/>
            <person name="Young S.K."/>
            <person name="Zeng Q."/>
            <person name="Gargeya S."/>
            <person name="Fitzgerald M."/>
            <person name="Abouelleil A."/>
            <person name="Alvarado L."/>
            <person name="Berlin A.M."/>
            <person name="Chapman S.B."/>
            <person name="Dewar J."/>
            <person name="Goldberg J."/>
            <person name="Griggs A."/>
            <person name="Gujja S."/>
            <person name="Hansen M."/>
            <person name="Howarth C."/>
            <person name="Imamovic A."/>
            <person name="Larimer J."/>
            <person name="McCowan C."/>
            <person name="Murphy C."/>
            <person name="Pearson M."/>
            <person name="Priest M."/>
            <person name="Roberts A."/>
            <person name="Saif S."/>
            <person name="Shea T."/>
            <person name="Sykes S."/>
            <person name="Wortman J."/>
            <person name="Nusbaum C."/>
            <person name="Birren B."/>
        </authorList>
    </citation>
    <scope>NUCLEOTIDE SEQUENCE [LARGE SCALE GENOMIC DNA]</scope>
    <source>
        <strain evidence="2">CBS 10737</strain>
    </source>
</reference>
<keyword evidence="4" id="KW-1185">Reference proteome</keyword>
<proteinExistence type="predicted"/>
<dbReference type="EMBL" id="KI894011">
    <property type="protein sequence ID" value="OCF49452.1"/>
    <property type="molecule type" value="Genomic_DNA"/>
</dbReference>
<reference evidence="2" key="3">
    <citation type="submission" date="2016-07" db="EMBL/GenBank/DDBJ databases">
        <title>Evolution of pathogenesis and genome organization in the Tremellales.</title>
        <authorList>
            <person name="Cuomo C."/>
            <person name="Litvintseva A."/>
            <person name="Heitman J."/>
            <person name="Chen Y."/>
            <person name="Sun S."/>
            <person name="Springer D."/>
            <person name="Dromer F."/>
            <person name="Young S."/>
            <person name="Zeng Q."/>
            <person name="Chapman S."/>
            <person name="Gujja S."/>
            <person name="Saif S."/>
            <person name="Birren B."/>
        </authorList>
    </citation>
    <scope>NUCLEOTIDE SEQUENCE</scope>
    <source>
        <strain evidence="2">CBS 10737</strain>
    </source>
</reference>
<evidence type="ECO:0000313" key="3">
    <source>
        <dbReference type="EMBL" id="WWC70495.1"/>
    </source>
</evidence>
<sequence>MDAHITLSDTHDSTYSESTQYGKSLINNSVFELLETYNHDRARLESKRSIHDTGLTNELSNAITTNRKGKKKSGDLPDKRAGASRLDGPQTVYGVGSFHKQFSAESSASSAGPPLNYFEEVPSQQTYAPAIGSSSGYGMNPIRSQPFGYSDNNSSPQSAGVRPLDQYDTKPTVMNYMDITPGRNYAETYGYCDTETQNWLEALSDGMAHFDSETLSRLRNDEPVFRQNISSILNERSTIFAEVYYTDWEGKGKVLAQQIIERAITRRYEIDQQYHQQRQQQQQ</sequence>
<dbReference type="AlphaFoldDB" id="A0A1B9I1P5"/>
<dbReference type="GeneID" id="30172342"/>
<dbReference type="EMBL" id="CP144523">
    <property type="protein sequence ID" value="WWC70495.1"/>
    <property type="molecule type" value="Genomic_DNA"/>
</dbReference>
<dbReference type="KEGG" id="kpin:30172342"/>
<reference evidence="3" key="4">
    <citation type="submission" date="2024-02" db="EMBL/GenBank/DDBJ databases">
        <title>Comparative genomics of Cryptococcus and Kwoniella reveals pathogenesis evolution and contrasting modes of karyotype evolution via chromosome fusion or intercentromeric recombination.</title>
        <authorList>
            <person name="Coelho M.A."/>
            <person name="David-Palma M."/>
            <person name="Shea T."/>
            <person name="Bowers K."/>
            <person name="McGinley-Smith S."/>
            <person name="Mohammad A.W."/>
            <person name="Gnirke A."/>
            <person name="Yurkov A.M."/>
            <person name="Nowrousian M."/>
            <person name="Sun S."/>
            <person name="Cuomo C.A."/>
            <person name="Heitman J."/>
        </authorList>
    </citation>
    <scope>NUCLEOTIDE SEQUENCE</scope>
    <source>
        <strain evidence="3">CBS 10737</strain>
    </source>
</reference>
<accession>A0A1B9I1P5</accession>
<name>A0A1B9I1P5_9TREE</name>
<dbReference type="Proteomes" id="UP000094020">
    <property type="component" value="Chromosome 5"/>
</dbReference>
<feature type="compositionally biased region" description="Basic and acidic residues" evidence="1">
    <location>
        <begin position="72"/>
        <end position="81"/>
    </location>
</feature>
<feature type="compositionally biased region" description="Polar residues" evidence="1">
    <location>
        <begin position="57"/>
        <end position="66"/>
    </location>
</feature>
<gene>
    <name evidence="2" type="ORF">I206_03973</name>
    <name evidence="3" type="ORF">I206_104446</name>
</gene>
<evidence type="ECO:0000313" key="2">
    <source>
        <dbReference type="EMBL" id="OCF49452.1"/>
    </source>
</evidence>
<dbReference type="RefSeq" id="XP_019010671.1">
    <property type="nucleotide sequence ID" value="XM_019155713.1"/>
</dbReference>
<feature type="region of interest" description="Disordered" evidence="1">
    <location>
        <begin position="57"/>
        <end position="90"/>
    </location>
</feature>
<evidence type="ECO:0000313" key="4">
    <source>
        <dbReference type="Proteomes" id="UP000094020"/>
    </source>
</evidence>
<evidence type="ECO:0000256" key="1">
    <source>
        <dbReference type="SAM" id="MobiDB-lite"/>
    </source>
</evidence>
<protein>
    <submittedName>
        <fullName evidence="2">Uncharacterized protein</fullName>
    </submittedName>
</protein>